<comment type="caution">
    <text evidence="1">The sequence shown here is derived from an EMBL/GenBank/DDBJ whole genome shotgun (WGS) entry which is preliminary data.</text>
</comment>
<reference evidence="1 2" key="1">
    <citation type="journal article" date="2024" name="G3 (Bethesda)">
        <title>Genome assembly of Hibiscus sabdariffa L. provides insights into metabolisms of medicinal natural products.</title>
        <authorList>
            <person name="Kim T."/>
        </authorList>
    </citation>
    <scope>NUCLEOTIDE SEQUENCE [LARGE SCALE GENOMIC DNA]</scope>
    <source>
        <strain evidence="1">TK-2024</strain>
        <tissue evidence="1">Old leaves</tissue>
    </source>
</reference>
<gene>
    <name evidence="1" type="ORF">V6N12_028427</name>
</gene>
<dbReference type="EMBL" id="JBBPBM010000008">
    <property type="protein sequence ID" value="KAK8572372.1"/>
    <property type="molecule type" value="Genomic_DNA"/>
</dbReference>
<sequence length="73" mass="8154">MHARDPAILTSHGPMNSLSNHFLPRGTLKILLFARKMTSVMDVKGAVLDSFVCFQGVVEDHNLKVQLIHKLLD</sequence>
<keyword evidence="2" id="KW-1185">Reference proteome</keyword>
<dbReference type="Proteomes" id="UP001472677">
    <property type="component" value="Unassembled WGS sequence"/>
</dbReference>
<protein>
    <submittedName>
        <fullName evidence="1">Uncharacterized protein</fullName>
    </submittedName>
</protein>
<proteinExistence type="predicted"/>
<organism evidence="1 2">
    <name type="scientific">Hibiscus sabdariffa</name>
    <name type="common">roselle</name>
    <dbReference type="NCBI Taxonomy" id="183260"/>
    <lineage>
        <taxon>Eukaryota</taxon>
        <taxon>Viridiplantae</taxon>
        <taxon>Streptophyta</taxon>
        <taxon>Embryophyta</taxon>
        <taxon>Tracheophyta</taxon>
        <taxon>Spermatophyta</taxon>
        <taxon>Magnoliopsida</taxon>
        <taxon>eudicotyledons</taxon>
        <taxon>Gunneridae</taxon>
        <taxon>Pentapetalae</taxon>
        <taxon>rosids</taxon>
        <taxon>malvids</taxon>
        <taxon>Malvales</taxon>
        <taxon>Malvaceae</taxon>
        <taxon>Malvoideae</taxon>
        <taxon>Hibiscus</taxon>
    </lineage>
</organism>
<evidence type="ECO:0000313" key="1">
    <source>
        <dbReference type="EMBL" id="KAK8572372.1"/>
    </source>
</evidence>
<accession>A0ABR2F5T2</accession>
<evidence type="ECO:0000313" key="2">
    <source>
        <dbReference type="Proteomes" id="UP001472677"/>
    </source>
</evidence>
<name>A0ABR2F5T2_9ROSI</name>